<evidence type="ECO:0000259" key="14">
    <source>
        <dbReference type="PROSITE" id="PS50069"/>
    </source>
</evidence>
<dbReference type="GO" id="GO:0031262">
    <property type="term" value="C:Ndc80 complex"/>
    <property type="evidence" value="ECO:0007669"/>
    <property type="project" value="UniProtKB-UniRule"/>
</dbReference>
<comment type="subunit">
    <text evidence="11">Component of the NDC80 complex.</text>
</comment>
<keyword evidence="5 11" id="KW-0995">Kinetochore</keyword>
<dbReference type="InterPro" id="IPR055260">
    <property type="entry name" value="Ndc80_CH"/>
</dbReference>
<feature type="coiled-coil region" evidence="12">
    <location>
        <begin position="350"/>
        <end position="398"/>
    </location>
</feature>
<evidence type="ECO:0000256" key="2">
    <source>
        <dbReference type="ARBA" id="ARBA00022454"/>
    </source>
</evidence>
<comment type="subcellular location">
    <subcellularLocation>
        <location evidence="11">Chromosome</location>
        <location evidence="11">Centromere</location>
        <location evidence="11">Kinetochore</location>
    </subcellularLocation>
    <subcellularLocation>
        <location evidence="11">Nucleus</location>
    </subcellularLocation>
</comment>
<comment type="similarity">
    <text evidence="1 11">Belongs to the NDC80/HEC1 family.</text>
</comment>
<dbReference type="InterPro" id="IPR038273">
    <property type="entry name" value="Ndc80_sf"/>
</dbReference>
<keyword evidence="8 11" id="KW-0131">Cell cycle</keyword>
<keyword evidence="3 11" id="KW-0132">Cell division</keyword>
<dbReference type="STRING" id="35722.A0A0B7N3Z0"/>
<feature type="compositionally biased region" description="Basic and acidic residues" evidence="13">
    <location>
        <begin position="92"/>
        <end position="103"/>
    </location>
</feature>
<evidence type="ECO:0000256" key="13">
    <source>
        <dbReference type="SAM" id="MobiDB-lite"/>
    </source>
</evidence>
<gene>
    <name evidence="15" type="primary">PARPA_06025.1 scaffold 20352</name>
</gene>
<evidence type="ECO:0000256" key="12">
    <source>
        <dbReference type="SAM" id="Coils"/>
    </source>
</evidence>
<evidence type="ECO:0000256" key="8">
    <source>
        <dbReference type="ARBA" id="ARBA00023306"/>
    </source>
</evidence>
<evidence type="ECO:0000256" key="5">
    <source>
        <dbReference type="ARBA" id="ARBA00022838"/>
    </source>
</evidence>
<dbReference type="PANTHER" id="PTHR10643">
    <property type="entry name" value="KINETOCHORE PROTEIN NDC80"/>
    <property type="match status" value="1"/>
</dbReference>
<dbReference type="OrthoDB" id="7459479at2759"/>
<evidence type="ECO:0000256" key="10">
    <source>
        <dbReference type="PROSITE-ProRule" id="PRU00330"/>
    </source>
</evidence>
<dbReference type="GO" id="GO:0051315">
    <property type="term" value="P:attachment of mitotic spindle microtubules to kinetochore"/>
    <property type="evidence" value="ECO:0007669"/>
    <property type="project" value="UniProtKB-UniRule"/>
</dbReference>
<keyword evidence="7 11" id="KW-0539">Nucleus</keyword>
<dbReference type="Gene3D" id="6.10.250.1950">
    <property type="match status" value="1"/>
</dbReference>
<protein>
    <recommendedName>
        <fullName evidence="11">Kinetochore protein NDC80</fullName>
    </recommendedName>
</protein>
<keyword evidence="6 12" id="KW-0175">Coiled coil</keyword>
<dbReference type="InterPro" id="IPR016158">
    <property type="entry name" value="Cullin_homology"/>
</dbReference>
<dbReference type="GO" id="GO:0005634">
    <property type="term" value="C:nucleus"/>
    <property type="evidence" value="ECO:0007669"/>
    <property type="project" value="UniProtKB-SubCell"/>
</dbReference>
<dbReference type="AlphaFoldDB" id="A0A0B7N3Z0"/>
<comment type="function">
    <text evidence="11">Acts as a component of the essential kinetochore-associated NDC80 complex, which is required for chromosome segregation and spindle checkpoint activity.</text>
</comment>
<feature type="region of interest" description="Disordered" evidence="13">
    <location>
        <begin position="60"/>
        <end position="103"/>
    </location>
</feature>
<dbReference type="GO" id="GO:0051301">
    <property type="term" value="P:cell division"/>
    <property type="evidence" value="ECO:0007669"/>
    <property type="project" value="UniProtKB-UniRule"/>
</dbReference>
<evidence type="ECO:0000256" key="6">
    <source>
        <dbReference type="ARBA" id="ARBA00023054"/>
    </source>
</evidence>
<accession>A0A0B7N3Z0</accession>
<keyword evidence="2 11" id="KW-0158">Chromosome</keyword>
<evidence type="ECO:0000313" key="15">
    <source>
        <dbReference type="EMBL" id="CEP12112.1"/>
    </source>
</evidence>
<comment type="similarity">
    <text evidence="10">Belongs to the cullin family.</text>
</comment>
<evidence type="ECO:0000256" key="9">
    <source>
        <dbReference type="ARBA" id="ARBA00023328"/>
    </source>
</evidence>
<evidence type="ECO:0000256" key="3">
    <source>
        <dbReference type="ARBA" id="ARBA00022618"/>
    </source>
</evidence>
<evidence type="ECO:0000256" key="1">
    <source>
        <dbReference type="ARBA" id="ARBA00007050"/>
    </source>
</evidence>
<feature type="coiled-coil region" evidence="12">
    <location>
        <begin position="488"/>
        <end position="579"/>
    </location>
</feature>
<dbReference type="Gene3D" id="1.10.418.30">
    <property type="entry name" value="Ncd80 complex, Ncd80 subunit"/>
    <property type="match status" value="1"/>
</dbReference>
<evidence type="ECO:0000256" key="7">
    <source>
        <dbReference type="ARBA" id="ARBA00023242"/>
    </source>
</evidence>
<dbReference type="Pfam" id="PF03801">
    <property type="entry name" value="Ndc80_HEC"/>
    <property type="match status" value="1"/>
</dbReference>
<sequence>MNDNRKRTIPLSSSMYPSKRPQRLSTVMNRLNLSNDEASSIAPQRTVHNYDPSTTLHAQVEEAEPPQSTNSLNKYVYNSQHPNHPNDPVSSLEKKPLESDSVQEFEKGEYVSTKKFPSDPRNIKDSDTQRRYLQTITEYLHRTNYKSTSQSRNIRILSSTEFHAMLKHLLLRWDPDYRPKKKFEDEVVDLLKQMGYPLRDSISRKSLLSIGAIHSNPIFFGLLYWVVQMCKANDLAESDDFEEPIKLEMERNSLAKVFVDFTLSTYHIFMNGDDDYSVQINALTDAIGNISLATKRQISELELEAQGYKDRIAQLESQESPLNDLKKRYQELTVDIAKFRAYCEKMQKRVSKYQKLSQIVKDEIKRLRKENQPVKLELEALEARLNEKNISVKDLKEKNVKSQESKTKLAELTAYSQDRKTVYNQKVEILSKLKEKVRTEVENYNVKVKKLFPSVMQHQDMLITYNSDGTTMNDMISVDINQTVIPKLESLERDARDEFERFQKETENLREILDTTRAESDQIKLNLETTQKEFDARKKKYDEYHESTIVENEKFNMMVDSHERAIENERSEHRSLTLQAKEKLFVMETQLKETTRMFKQELETVESKVKDFLDEFNSISK</sequence>
<feature type="region of interest" description="Disordered" evidence="13">
    <location>
        <begin position="1"/>
        <end position="23"/>
    </location>
</feature>
<dbReference type="PANTHER" id="PTHR10643:SF2">
    <property type="entry name" value="KINETOCHORE PROTEIN NDC80 HOMOLOG"/>
    <property type="match status" value="1"/>
</dbReference>
<dbReference type="Proteomes" id="UP000054107">
    <property type="component" value="Unassembled WGS sequence"/>
</dbReference>
<name>A0A0B7N3Z0_9FUNG</name>
<evidence type="ECO:0000256" key="4">
    <source>
        <dbReference type="ARBA" id="ARBA00022776"/>
    </source>
</evidence>
<keyword evidence="4 11" id="KW-0498">Mitosis</keyword>
<dbReference type="InterPro" id="IPR005550">
    <property type="entry name" value="Kinetochore_Ndc80"/>
</dbReference>
<dbReference type="PROSITE" id="PS50069">
    <property type="entry name" value="CULLIN_2"/>
    <property type="match status" value="1"/>
</dbReference>
<evidence type="ECO:0000256" key="11">
    <source>
        <dbReference type="RuleBase" id="RU368072"/>
    </source>
</evidence>
<keyword evidence="9 11" id="KW-0137">Centromere</keyword>
<proteinExistence type="inferred from homology"/>
<dbReference type="EMBL" id="LN727315">
    <property type="protein sequence ID" value="CEP12112.1"/>
    <property type="molecule type" value="Genomic_DNA"/>
</dbReference>
<feature type="domain" description="Cullin family profile" evidence="14">
    <location>
        <begin position="351"/>
        <end position="579"/>
    </location>
</feature>
<evidence type="ECO:0000313" key="16">
    <source>
        <dbReference type="Proteomes" id="UP000054107"/>
    </source>
</evidence>
<reference evidence="15 16" key="1">
    <citation type="submission" date="2014-09" db="EMBL/GenBank/DDBJ databases">
        <authorList>
            <person name="Ellenberger Sabrina"/>
        </authorList>
    </citation>
    <scope>NUCLEOTIDE SEQUENCE [LARGE SCALE GENOMIC DNA]</scope>
    <source>
        <strain evidence="15 16">CBS 412.66</strain>
    </source>
</reference>
<organism evidence="15 16">
    <name type="scientific">Parasitella parasitica</name>
    <dbReference type="NCBI Taxonomy" id="35722"/>
    <lineage>
        <taxon>Eukaryota</taxon>
        <taxon>Fungi</taxon>
        <taxon>Fungi incertae sedis</taxon>
        <taxon>Mucoromycota</taxon>
        <taxon>Mucoromycotina</taxon>
        <taxon>Mucoromycetes</taxon>
        <taxon>Mucorales</taxon>
        <taxon>Mucorineae</taxon>
        <taxon>Mucoraceae</taxon>
        <taxon>Parasitella</taxon>
    </lineage>
</organism>
<keyword evidence="16" id="KW-1185">Reference proteome</keyword>
<feature type="compositionally biased region" description="Polar residues" evidence="13">
    <location>
        <begin position="66"/>
        <end position="83"/>
    </location>
</feature>